<keyword evidence="1" id="KW-0812">Transmembrane</keyword>
<feature type="transmembrane region" description="Helical" evidence="1">
    <location>
        <begin position="223"/>
        <end position="242"/>
    </location>
</feature>
<evidence type="ECO:0000313" key="3">
    <source>
        <dbReference type="EMBL" id="KAE9387724.1"/>
    </source>
</evidence>
<dbReference type="InterPro" id="IPR045340">
    <property type="entry name" value="DUF6533"/>
</dbReference>
<feature type="transmembrane region" description="Helical" evidence="1">
    <location>
        <begin position="115"/>
        <end position="136"/>
    </location>
</feature>
<dbReference type="EMBL" id="ML769784">
    <property type="protein sequence ID" value="KAE9387724.1"/>
    <property type="molecule type" value="Genomic_DNA"/>
</dbReference>
<dbReference type="Pfam" id="PF20151">
    <property type="entry name" value="DUF6533"/>
    <property type="match status" value="1"/>
</dbReference>
<proteinExistence type="predicted"/>
<evidence type="ECO:0000259" key="2">
    <source>
        <dbReference type="Pfam" id="PF20151"/>
    </source>
</evidence>
<feature type="transmembrane region" description="Helical" evidence="1">
    <location>
        <begin position="197"/>
        <end position="217"/>
    </location>
</feature>
<organism evidence="3 4">
    <name type="scientific">Gymnopus androsaceus JB14</name>
    <dbReference type="NCBI Taxonomy" id="1447944"/>
    <lineage>
        <taxon>Eukaryota</taxon>
        <taxon>Fungi</taxon>
        <taxon>Dikarya</taxon>
        <taxon>Basidiomycota</taxon>
        <taxon>Agaricomycotina</taxon>
        <taxon>Agaricomycetes</taxon>
        <taxon>Agaricomycetidae</taxon>
        <taxon>Agaricales</taxon>
        <taxon>Marasmiineae</taxon>
        <taxon>Omphalotaceae</taxon>
        <taxon>Gymnopus</taxon>
    </lineage>
</organism>
<keyword evidence="4" id="KW-1185">Reference proteome</keyword>
<gene>
    <name evidence="3" type="ORF">BT96DRAFT_476748</name>
</gene>
<protein>
    <recommendedName>
        <fullName evidence="2">DUF6533 domain-containing protein</fullName>
    </recommendedName>
</protein>
<dbReference type="AlphaFoldDB" id="A0A6A4GRC0"/>
<evidence type="ECO:0000256" key="1">
    <source>
        <dbReference type="SAM" id="Phobius"/>
    </source>
</evidence>
<dbReference type="OrthoDB" id="3261349at2759"/>
<accession>A0A6A4GRC0</accession>
<name>A0A6A4GRC0_9AGAR</name>
<sequence>MYCLSAVDVQIQVVWNNYVELAAFAILVYDYLLTLDLEVERFWKWDTTGLGSVLFYINRYLTLLGNVPIVVFFFWPEPVLRHNMSCSGDIPAILSVHSSIIHQQVYAIYGASRRIAAFLSVVATAMVGNGLLQWYLSGKAATDVIISSPETIKQTGCLQSYTTAQGLHMVYLWLGTLMMRKDVVPGGMATVIMRDGAMYFGIIALINSANILFFALGTGFMKGLLPIFANIFASVMMSHLMLNLREGQTTEKPDSVLPAYSVNPCSLNGMEFRLREELSSMVSLDTTLN</sequence>
<dbReference type="Proteomes" id="UP000799118">
    <property type="component" value="Unassembled WGS sequence"/>
</dbReference>
<feature type="domain" description="DUF6533" evidence="2">
    <location>
        <begin position="18"/>
        <end position="64"/>
    </location>
</feature>
<feature type="transmembrane region" description="Helical" evidence="1">
    <location>
        <begin position="53"/>
        <end position="75"/>
    </location>
</feature>
<evidence type="ECO:0000313" key="4">
    <source>
        <dbReference type="Proteomes" id="UP000799118"/>
    </source>
</evidence>
<keyword evidence="1" id="KW-0472">Membrane</keyword>
<reference evidence="3" key="1">
    <citation type="journal article" date="2019" name="Environ. Microbiol.">
        <title>Fungal ecological strategies reflected in gene transcription - a case study of two litter decomposers.</title>
        <authorList>
            <person name="Barbi F."/>
            <person name="Kohler A."/>
            <person name="Barry K."/>
            <person name="Baskaran P."/>
            <person name="Daum C."/>
            <person name="Fauchery L."/>
            <person name="Ihrmark K."/>
            <person name="Kuo A."/>
            <person name="LaButti K."/>
            <person name="Lipzen A."/>
            <person name="Morin E."/>
            <person name="Grigoriev I.V."/>
            <person name="Henrissat B."/>
            <person name="Lindahl B."/>
            <person name="Martin F."/>
        </authorList>
    </citation>
    <scope>NUCLEOTIDE SEQUENCE</scope>
    <source>
        <strain evidence="3">JB14</strain>
    </source>
</reference>
<feature type="transmembrane region" description="Helical" evidence="1">
    <location>
        <begin position="15"/>
        <end position="32"/>
    </location>
</feature>
<keyword evidence="1" id="KW-1133">Transmembrane helix</keyword>